<reference evidence="3" key="1">
    <citation type="submission" date="2023-07" db="EMBL/GenBank/DDBJ databases">
        <title>30 novel species of actinomycetes from the DSMZ collection.</title>
        <authorList>
            <person name="Nouioui I."/>
        </authorList>
    </citation>
    <scope>NUCLEOTIDE SEQUENCE [LARGE SCALE GENOMIC DNA]</scope>
    <source>
        <strain evidence="3">DSM 44399</strain>
    </source>
</reference>
<dbReference type="InterPro" id="IPR029058">
    <property type="entry name" value="AB_hydrolase_fold"/>
</dbReference>
<dbReference type="InterPro" id="IPR002925">
    <property type="entry name" value="Dienelactn_hydro"/>
</dbReference>
<evidence type="ECO:0000313" key="2">
    <source>
        <dbReference type="EMBL" id="MDT0263306.1"/>
    </source>
</evidence>
<dbReference type="Proteomes" id="UP001183176">
    <property type="component" value="Unassembled WGS sequence"/>
</dbReference>
<proteinExistence type="predicted"/>
<evidence type="ECO:0000259" key="1">
    <source>
        <dbReference type="Pfam" id="PF01738"/>
    </source>
</evidence>
<gene>
    <name evidence="2" type="ORF">RM423_18130</name>
</gene>
<dbReference type="EMBL" id="JAVREH010000034">
    <property type="protein sequence ID" value="MDT0263306.1"/>
    <property type="molecule type" value="Genomic_DNA"/>
</dbReference>
<dbReference type="SUPFAM" id="SSF53474">
    <property type="entry name" value="alpha/beta-Hydrolases"/>
    <property type="match status" value="1"/>
</dbReference>
<dbReference type="InterPro" id="IPR051049">
    <property type="entry name" value="Dienelactone_hydrolase-like"/>
</dbReference>
<dbReference type="RefSeq" id="WP_311424453.1">
    <property type="nucleotide sequence ID" value="NZ_JAVREH010000034.1"/>
</dbReference>
<comment type="caution">
    <text evidence="2">The sequence shown here is derived from an EMBL/GenBank/DDBJ whole genome shotgun (WGS) entry which is preliminary data.</text>
</comment>
<name>A0ABU2JE95_9ACTN</name>
<dbReference type="GO" id="GO:0016787">
    <property type="term" value="F:hydrolase activity"/>
    <property type="evidence" value="ECO:0007669"/>
    <property type="project" value="UniProtKB-KW"/>
</dbReference>
<keyword evidence="3" id="KW-1185">Reference proteome</keyword>
<dbReference type="Gene3D" id="3.40.50.1820">
    <property type="entry name" value="alpha/beta hydrolase"/>
    <property type="match status" value="1"/>
</dbReference>
<protein>
    <submittedName>
        <fullName evidence="2">Dienelactone hydrolase family protein</fullName>
    </submittedName>
</protein>
<dbReference type="PANTHER" id="PTHR46623">
    <property type="entry name" value="CARBOXYMETHYLENEBUTENOLIDASE-RELATED"/>
    <property type="match status" value="1"/>
</dbReference>
<keyword evidence="2" id="KW-0378">Hydrolase</keyword>
<accession>A0ABU2JE95</accession>
<feature type="domain" description="Dienelactone hydrolase" evidence="1">
    <location>
        <begin position="2"/>
        <end position="201"/>
    </location>
</feature>
<dbReference type="PANTHER" id="PTHR46623:SF6">
    <property type="entry name" value="ALPHA_BETA-HYDROLASES SUPERFAMILY PROTEIN"/>
    <property type="match status" value="1"/>
</dbReference>
<sequence length="203" mass="22963">MLRRFAKEGYLAVAPDLMARQGSPADYDDDVELMVKHLLRRVGDQQVMQDLDGVLDWALENGVVIHRVGISGFSWGGRWAWLFAAHSRRPTAVVSWYGVLDDQYSQLLPDRALFPHHPIELVERLQVPVLGLYAGQDSVIPMRSVDEMRAALARRPVQEPEVDFAVYLSSVHGFHADWRDDYDADAAADAWTRGLCWLRAHGV</sequence>
<organism evidence="2 3">
    <name type="scientific">Jatrophihabitans lederbergiae</name>
    <dbReference type="NCBI Taxonomy" id="3075547"/>
    <lineage>
        <taxon>Bacteria</taxon>
        <taxon>Bacillati</taxon>
        <taxon>Actinomycetota</taxon>
        <taxon>Actinomycetes</taxon>
        <taxon>Jatrophihabitantales</taxon>
        <taxon>Jatrophihabitantaceae</taxon>
        <taxon>Jatrophihabitans</taxon>
    </lineage>
</organism>
<dbReference type="Pfam" id="PF01738">
    <property type="entry name" value="DLH"/>
    <property type="match status" value="1"/>
</dbReference>
<evidence type="ECO:0000313" key="3">
    <source>
        <dbReference type="Proteomes" id="UP001183176"/>
    </source>
</evidence>